<dbReference type="SUPFAM" id="SSF52467">
    <property type="entry name" value="DHS-like NAD/FAD-binding domain"/>
    <property type="match status" value="1"/>
</dbReference>
<dbReference type="Pfam" id="PF02776">
    <property type="entry name" value="TPP_enzyme_N"/>
    <property type="match status" value="1"/>
</dbReference>
<name>U1PWX8_9EURY</name>
<evidence type="ECO:0000313" key="8">
    <source>
        <dbReference type="EMBL" id="ERG96941.1"/>
    </source>
</evidence>
<dbReference type="HOGENOM" id="CLU_006051_3_0_2"/>
<keyword evidence="3" id="KW-0460">Magnesium</keyword>
<accession>U1PWX8</accession>
<dbReference type="InterPro" id="IPR012001">
    <property type="entry name" value="Thiamin_PyroP_enz_TPP-bd_dom"/>
</dbReference>
<evidence type="ECO:0000259" key="6">
    <source>
        <dbReference type="Pfam" id="PF02776"/>
    </source>
</evidence>
<dbReference type="STRING" id="1238425.J07HQW2_03425"/>
<dbReference type="PANTHER" id="PTHR42916:SF1">
    <property type="entry name" value="PROTEIN PHYLLO, CHLOROPLASTIC"/>
    <property type="match status" value="1"/>
</dbReference>
<gene>
    <name evidence="8" type="ORF">J07HQW2_03425</name>
</gene>
<keyword evidence="2" id="KW-0479">Metal-binding</keyword>
<proteinExistence type="predicted"/>
<dbReference type="CDD" id="cd07037">
    <property type="entry name" value="TPP_PYR_MenD"/>
    <property type="match status" value="1"/>
</dbReference>
<keyword evidence="5" id="KW-0464">Manganese</keyword>
<dbReference type="GO" id="GO:0030976">
    <property type="term" value="F:thiamine pyrophosphate binding"/>
    <property type="evidence" value="ECO:0007669"/>
    <property type="project" value="InterPro"/>
</dbReference>
<dbReference type="InterPro" id="IPR004433">
    <property type="entry name" value="MenaQ_synth_MenD"/>
</dbReference>
<dbReference type="NCBIfam" id="TIGR00173">
    <property type="entry name" value="menD"/>
    <property type="match status" value="1"/>
</dbReference>
<feature type="domain" description="Menaquinone biosynthesis protein MenD middle" evidence="7">
    <location>
        <begin position="223"/>
        <end position="383"/>
    </location>
</feature>
<keyword evidence="1" id="KW-0808">Transferase</keyword>
<feature type="domain" description="Thiamine pyrophosphate enzyme N-terminal TPP-binding" evidence="6">
    <location>
        <begin position="12"/>
        <end position="124"/>
    </location>
</feature>
<evidence type="ECO:0000256" key="2">
    <source>
        <dbReference type="ARBA" id="ARBA00022723"/>
    </source>
</evidence>
<evidence type="ECO:0000313" key="9">
    <source>
        <dbReference type="Proteomes" id="UP000030710"/>
    </source>
</evidence>
<reference evidence="8 9" key="1">
    <citation type="journal article" date="2013" name="PLoS ONE">
        <title>Assembly-driven community genomics of a hypersaline microbial ecosystem.</title>
        <authorList>
            <person name="Podell S."/>
            <person name="Ugalde J.A."/>
            <person name="Narasingarao P."/>
            <person name="Banfield J.F."/>
            <person name="Heidelberg K.B."/>
            <person name="Allen E.E."/>
        </authorList>
    </citation>
    <scope>NUCLEOTIDE SEQUENCE [LARGE SCALE GENOMIC DNA]</scope>
    <source>
        <strain evidence="9">J07HQW2</strain>
    </source>
</reference>
<dbReference type="Gene3D" id="3.40.50.1220">
    <property type="entry name" value="TPP-binding domain"/>
    <property type="match status" value="1"/>
</dbReference>
<dbReference type="GO" id="GO:0046872">
    <property type="term" value="F:metal ion binding"/>
    <property type="evidence" value="ECO:0007669"/>
    <property type="project" value="UniProtKB-KW"/>
</dbReference>
<dbReference type="Pfam" id="PF16582">
    <property type="entry name" value="TPP_enzyme_M_2"/>
    <property type="match status" value="1"/>
</dbReference>
<evidence type="ECO:0000256" key="4">
    <source>
        <dbReference type="ARBA" id="ARBA00023052"/>
    </source>
</evidence>
<dbReference type="InterPro" id="IPR032264">
    <property type="entry name" value="MenD_middle"/>
</dbReference>
<protein>
    <submittedName>
        <fullName evidence="8">2-succinyl-5-enolpyruvyl-6-hydroxy-3-cyclohexene-1-carboxylic-acid synthase</fullName>
    </submittedName>
</protein>
<dbReference type="Gene3D" id="3.40.50.970">
    <property type="match status" value="1"/>
</dbReference>
<dbReference type="SUPFAM" id="SSF52518">
    <property type="entry name" value="Thiamin diphosphate-binding fold (THDP-binding)"/>
    <property type="match status" value="1"/>
</dbReference>
<organism evidence="8 9">
    <name type="scientific">Haloquadratum walsbyi J07HQW2</name>
    <dbReference type="NCBI Taxonomy" id="1238425"/>
    <lineage>
        <taxon>Archaea</taxon>
        <taxon>Methanobacteriati</taxon>
        <taxon>Methanobacteriota</taxon>
        <taxon>Stenosarchaea group</taxon>
        <taxon>Halobacteria</taxon>
        <taxon>Halobacteriales</taxon>
        <taxon>Haloferacaceae</taxon>
        <taxon>Haloquadratum</taxon>
    </lineage>
</organism>
<dbReference type="GO" id="GO:0044272">
    <property type="term" value="P:sulfur compound biosynthetic process"/>
    <property type="evidence" value="ECO:0007669"/>
    <property type="project" value="UniProtKB-ARBA"/>
</dbReference>
<sequence length="414" mass="44877">MSAPNRNTLWARTFVSELAAGGVDAVCISPGSRSTPLTIAFDRHDDIETFSHLDERSAAYFALGRARRTGSVTPVVCTSGTAAANYHPAVIEASQSRVPLLLLTADRPPELHDSGANQTVDQTKLYGDSVRWFHEIGEPEPTERKLRSLRTTAARSIITATDTPAGPVHLNFSFRKPLEPTPVPGDIPEDFSEESITGREDAFVESTVGNRMLDQNGIQTVADSLSAPRGLVVIGPLTTPGVDPEAVAAFAHASGFPVLADPLSGIRYGGVTRTTPVIGGYDSFLTDELWDQWPDPDVVLRFGASPTSKPLRQYLEATTPTQYLVDPAGEWREATFSATDLIIADPTQLLWQLSRVLNNPGSSTWRQRWLDADDAHANVLAETNSSTDQSTQPLTLTLTQTQTQTQTQIQMTAV</sequence>
<evidence type="ECO:0000256" key="3">
    <source>
        <dbReference type="ARBA" id="ARBA00022842"/>
    </source>
</evidence>
<dbReference type="GO" id="GO:0006082">
    <property type="term" value="P:organic acid metabolic process"/>
    <property type="evidence" value="ECO:0007669"/>
    <property type="project" value="UniProtKB-ARBA"/>
</dbReference>
<dbReference type="GO" id="GO:0070204">
    <property type="term" value="F:2-succinyl-5-enolpyruvyl-6-hydroxy-3-cyclohexene-1-carboxylic-acid synthase activity"/>
    <property type="evidence" value="ECO:0007669"/>
    <property type="project" value="InterPro"/>
</dbReference>
<keyword evidence="4" id="KW-0786">Thiamine pyrophosphate</keyword>
<evidence type="ECO:0000259" key="7">
    <source>
        <dbReference type="Pfam" id="PF16582"/>
    </source>
</evidence>
<dbReference type="PANTHER" id="PTHR42916">
    <property type="entry name" value="2-SUCCINYL-5-ENOLPYRUVYL-6-HYDROXY-3-CYCLOHEXENE-1-CARBOXYLATE SYNTHASE"/>
    <property type="match status" value="1"/>
</dbReference>
<dbReference type="eggNOG" id="arCOG04611">
    <property type="taxonomic scope" value="Archaea"/>
</dbReference>
<dbReference type="InterPro" id="IPR029035">
    <property type="entry name" value="DHS-like_NAD/FAD-binding_dom"/>
</dbReference>
<evidence type="ECO:0000256" key="5">
    <source>
        <dbReference type="ARBA" id="ARBA00023211"/>
    </source>
</evidence>
<evidence type="ECO:0000256" key="1">
    <source>
        <dbReference type="ARBA" id="ARBA00022679"/>
    </source>
</evidence>
<dbReference type="AlphaFoldDB" id="U1PWX8"/>
<dbReference type="EMBL" id="KE356561">
    <property type="protein sequence ID" value="ERG96941.1"/>
    <property type="molecule type" value="Genomic_DNA"/>
</dbReference>
<dbReference type="GO" id="GO:0009234">
    <property type="term" value="P:menaquinone biosynthetic process"/>
    <property type="evidence" value="ECO:0007669"/>
    <property type="project" value="InterPro"/>
</dbReference>
<dbReference type="Proteomes" id="UP000030710">
    <property type="component" value="Unassembled WGS sequence"/>
</dbReference>
<dbReference type="InterPro" id="IPR029061">
    <property type="entry name" value="THDP-binding"/>
</dbReference>